<dbReference type="Proteomes" id="UP000299102">
    <property type="component" value="Unassembled WGS sequence"/>
</dbReference>
<dbReference type="EMBL" id="BGZK01000104">
    <property type="protein sequence ID" value="GBP19128.1"/>
    <property type="molecule type" value="Genomic_DNA"/>
</dbReference>
<name>A0A4C1TYX3_EUMVA</name>
<accession>A0A4C1TYX3</accession>
<gene>
    <name evidence="1" type="ORF">EVAR_83441_1</name>
</gene>
<dbReference type="AlphaFoldDB" id="A0A4C1TYX3"/>
<evidence type="ECO:0000313" key="1">
    <source>
        <dbReference type="EMBL" id="GBP19128.1"/>
    </source>
</evidence>
<sequence length="93" mass="10779">MMDGEREVGFLYDCPYRECNVFRVHVYRNDHSIGERAGPTSTAVLCVAVRSQLSDHNELYACWYKSLIRVILSVGRLRCARPGLRYRPAFNPR</sequence>
<keyword evidence="2" id="KW-1185">Reference proteome</keyword>
<proteinExistence type="predicted"/>
<organism evidence="1 2">
    <name type="scientific">Eumeta variegata</name>
    <name type="common">Bagworm moth</name>
    <name type="synonym">Eumeta japonica</name>
    <dbReference type="NCBI Taxonomy" id="151549"/>
    <lineage>
        <taxon>Eukaryota</taxon>
        <taxon>Metazoa</taxon>
        <taxon>Ecdysozoa</taxon>
        <taxon>Arthropoda</taxon>
        <taxon>Hexapoda</taxon>
        <taxon>Insecta</taxon>
        <taxon>Pterygota</taxon>
        <taxon>Neoptera</taxon>
        <taxon>Endopterygota</taxon>
        <taxon>Lepidoptera</taxon>
        <taxon>Glossata</taxon>
        <taxon>Ditrysia</taxon>
        <taxon>Tineoidea</taxon>
        <taxon>Psychidae</taxon>
        <taxon>Oiketicinae</taxon>
        <taxon>Eumeta</taxon>
    </lineage>
</organism>
<evidence type="ECO:0000313" key="2">
    <source>
        <dbReference type="Proteomes" id="UP000299102"/>
    </source>
</evidence>
<protein>
    <submittedName>
        <fullName evidence="1">Uncharacterized protein</fullName>
    </submittedName>
</protein>
<reference evidence="1 2" key="1">
    <citation type="journal article" date="2019" name="Commun. Biol.">
        <title>The bagworm genome reveals a unique fibroin gene that provides high tensile strength.</title>
        <authorList>
            <person name="Kono N."/>
            <person name="Nakamura H."/>
            <person name="Ohtoshi R."/>
            <person name="Tomita M."/>
            <person name="Numata K."/>
            <person name="Arakawa K."/>
        </authorList>
    </citation>
    <scope>NUCLEOTIDE SEQUENCE [LARGE SCALE GENOMIC DNA]</scope>
</reference>
<comment type="caution">
    <text evidence="1">The sequence shown here is derived from an EMBL/GenBank/DDBJ whole genome shotgun (WGS) entry which is preliminary data.</text>
</comment>